<feature type="transmembrane region" description="Helical" evidence="7">
    <location>
        <begin position="311"/>
        <end position="328"/>
    </location>
</feature>
<dbReference type="SUPFAM" id="SSF82689">
    <property type="entry name" value="Mechanosensitive channel protein MscS (YggB), C-terminal domain"/>
    <property type="match status" value="1"/>
</dbReference>
<evidence type="ECO:0000256" key="7">
    <source>
        <dbReference type="RuleBase" id="RU369025"/>
    </source>
</evidence>
<dbReference type="PANTHER" id="PTHR30221:SF18">
    <property type="entry name" value="SLL0590 PROTEIN"/>
    <property type="match status" value="1"/>
</dbReference>
<keyword evidence="7" id="KW-0406">Ion transport</keyword>
<comment type="function">
    <text evidence="7">Mechanosensitive channel that participates in the regulation of osmotic pressure changes within the cell, opening in response to stretch forces in the membrane lipid bilayer, without the need for other proteins. Contributes to normal resistance to hypoosmotic shock. Forms an ion channel of 1.0 nanosiemens conductance with a slight preference for anions.</text>
</comment>
<keyword evidence="3" id="KW-1003">Cell membrane</keyword>
<feature type="transmembrane region" description="Helical" evidence="7">
    <location>
        <begin position="340"/>
        <end position="366"/>
    </location>
</feature>
<evidence type="ECO:0000256" key="1">
    <source>
        <dbReference type="ARBA" id="ARBA00004651"/>
    </source>
</evidence>
<evidence type="ECO:0000256" key="8">
    <source>
        <dbReference type="SAM" id="SignalP"/>
    </source>
</evidence>
<keyword evidence="4 7" id="KW-0812">Transmembrane</keyword>
<keyword evidence="7" id="KW-0407">Ion channel</keyword>
<dbReference type="Gene3D" id="2.30.30.60">
    <property type="match status" value="1"/>
</dbReference>
<comment type="subcellular location">
    <subcellularLocation>
        <location evidence="7">Cell inner membrane</location>
        <topology evidence="7">Multi-pass membrane protein</topology>
    </subcellularLocation>
    <subcellularLocation>
        <location evidence="1">Cell membrane</location>
        <topology evidence="1">Multi-pass membrane protein</topology>
    </subcellularLocation>
</comment>
<gene>
    <name evidence="11" type="ORF">Q2T77_04275</name>
</gene>
<protein>
    <recommendedName>
        <fullName evidence="7">Small-conductance mechanosensitive channel</fullName>
    </recommendedName>
</protein>
<evidence type="ECO:0000256" key="6">
    <source>
        <dbReference type="ARBA" id="ARBA00023136"/>
    </source>
</evidence>
<evidence type="ECO:0000313" key="11">
    <source>
        <dbReference type="EMBL" id="MDO1531497.1"/>
    </source>
</evidence>
<feature type="transmembrane region" description="Helical" evidence="7">
    <location>
        <begin position="251"/>
        <end position="276"/>
    </location>
</feature>
<evidence type="ECO:0000313" key="12">
    <source>
        <dbReference type="Proteomes" id="UP001169027"/>
    </source>
</evidence>
<dbReference type="InterPro" id="IPR023408">
    <property type="entry name" value="MscS_beta-dom_sf"/>
</dbReference>
<feature type="chain" id="PRO_5045644849" description="Small-conductance mechanosensitive channel" evidence="8">
    <location>
        <begin position="37"/>
        <end position="540"/>
    </location>
</feature>
<comment type="caution">
    <text evidence="11">The sequence shown here is derived from an EMBL/GenBank/DDBJ whole genome shotgun (WGS) entry which is preliminary data.</text>
</comment>
<accession>A0ABT8RZN9</accession>
<dbReference type="InterPro" id="IPR045275">
    <property type="entry name" value="MscS_archaea/bacteria_type"/>
</dbReference>
<proteinExistence type="inferred from homology"/>
<organism evidence="11 12">
    <name type="scientific">Variovorax ginsengisoli</name>
    <dbReference type="NCBI Taxonomy" id="363844"/>
    <lineage>
        <taxon>Bacteria</taxon>
        <taxon>Pseudomonadati</taxon>
        <taxon>Pseudomonadota</taxon>
        <taxon>Betaproteobacteria</taxon>
        <taxon>Burkholderiales</taxon>
        <taxon>Comamonadaceae</taxon>
        <taxon>Variovorax</taxon>
    </lineage>
</organism>
<dbReference type="InterPro" id="IPR006685">
    <property type="entry name" value="MscS_channel_2nd"/>
</dbReference>
<dbReference type="InterPro" id="IPR049278">
    <property type="entry name" value="MS_channel_C"/>
</dbReference>
<feature type="transmembrane region" description="Helical" evidence="7">
    <location>
        <begin position="201"/>
        <end position="231"/>
    </location>
</feature>
<evidence type="ECO:0000259" key="10">
    <source>
        <dbReference type="Pfam" id="PF21082"/>
    </source>
</evidence>
<dbReference type="RefSeq" id="WP_301804378.1">
    <property type="nucleotide sequence ID" value="NZ_JAUJZH010000002.1"/>
</dbReference>
<dbReference type="Pfam" id="PF21082">
    <property type="entry name" value="MS_channel_3rd"/>
    <property type="match status" value="1"/>
</dbReference>
<dbReference type="PANTHER" id="PTHR30221">
    <property type="entry name" value="SMALL-CONDUCTANCE MECHANOSENSITIVE CHANNEL"/>
    <property type="match status" value="1"/>
</dbReference>
<dbReference type="Pfam" id="PF00924">
    <property type="entry name" value="MS_channel_2nd"/>
    <property type="match status" value="1"/>
</dbReference>
<evidence type="ECO:0000256" key="3">
    <source>
        <dbReference type="ARBA" id="ARBA00022475"/>
    </source>
</evidence>
<comment type="subunit">
    <text evidence="7">Homoheptamer.</text>
</comment>
<evidence type="ECO:0000256" key="4">
    <source>
        <dbReference type="ARBA" id="ARBA00022692"/>
    </source>
</evidence>
<keyword evidence="12" id="KW-1185">Reference proteome</keyword>
<evidence type="ECO:0000256" key="2">
    <source>
        <dbReference type="ARBA" id="ARBA00008017"/>
    </source>
</evidence>
<feature type="signal peptide" evidence="8">
    <location>
        <begin position="1"/>
        <end position="36"/>
    </location>
</feature>
<name>A0ABT8RZN9_9BURK</name>
<dbReference type="InterPro" id="IPR011066">
    <property type="entry name" value="MscS_channel_C_sf"/>
</dbReference>
<keyword evidence="6 7" id="KW-0472">Membrane</keyword>
<feature type="domain" description="Mechanosensitive ion channel MscS C-terminal" evidence="10">
    <location>
        <begin position="433"/>
        <end position="514"/>
    </location>
</feature>
<comment type="similarity">
    <text evidence="2 7">Belongs to the MscS (TC 1.A.23) family.</text>
</comment>
<evidence type="ECO:0000259" key="9">
    <source>
        <dbReference type="Pfam" id="PF00924"/>
    </source>
</evidence>
<feature type="transmembrane region" description="Helical" evidence="7">
    <location>
        <begin position="156"/>
        <end position="180"/>
    </location>
</feature>
<dbReference type="SUPFAM" id="SSF50182">
    <property type="entry name" value="Sm-like ribonucleoproteins"/>
    <property type="match status" value="1"/>
</dbReference>
<keyword evidence="7" id="KW-0813">Transport</keyword>
<dbReference type="Proteomes" id="UP001169027">
    <property type="component" value="Unassembled WGS sequence"/>
</dbReference>
<comment type="caution">
    <text evidence="7">Lacks conserved residue(s) required for the propagation of feature annotation.</text>
</comment>
<dbReference type="EMBL" id="JAUKVY010000002">
    <property type="protein sequence ID" value="MDO1531497.1"/>
    <property type="molecule type" value="Genomic_DNA"/>
</dbReference>
<keyword evidence="8" id="KW-0732">Signal</keyword>
<evidence type="ECO:0000256" key="5">
    <source>
        <dbReference type="ARBA" id="ARBA00022989"/>
    </source>
</evidence>
<reference evidence="11" key="1">
    <citation type="submission" date="2023-06" db="EMBL/GenBank/DDBJ databases">
        <authorList>
            <person name="Jiang Y."/>
            <person name="Liu Q."/>
        </authorList>
    </citation>
    <scope>NUCLEOTIDE SEQUENCE</scope>
    <source>
        <strain evidence="11">CGMCC 1.12090</strain>
    </source>
</reference>
<keyword evidence="7" id="KW-0997">Cell inner membrane</keyword>
<feature type="domain" description="Mechanosensitive ion channel MscS" evidence="9">
    <location>
        <begin position="354"/>
        <end position="419"/>
    </location>
</feature>
<sequence length="540" mass="57977">MAIPLARFFLLAVTHLRRCAWLLALAMVAAAAAASAQEAPPTGATLKVWNRTVFVFRVPMFGLSPQQRADRAAERIRDLPLTGLAAPVEVASFSHEGVPGYAVMLDGGTLFAVFANDLEPGDPALAQVAAQAASRLHEALLARQAQASTRQFSIAIGWSVLATLALVAAVLALQFMAGRIEARMQGLRERTSARPLFHARRIAVSLLGYAVQWLKVGLVLMAAYVWLAYVLTRFPYTRPWGDTLDASLVGVASRVAVAVLHAMPDLAMVAVIFVLAHLAVRGLHTLFNAAHASGVKVAALQSDTIGATRRLTVVLVWLFAAVVAYPFIPGSDSNAFKGLSVFFGVLVTLGSSGVVSQIMSGFVLIYSRALRPGDYVQIGESEGYVVELGTLSTKLRNRLDQEVTLPNSVVVATRILNSSDTTKAGDGGIALATSVTIGYDSPWRQVQAMLVMAAGRTPDLLAAPAPTVRQVGLQDFYIAYELNVFMRVGAPKYDVLDALHGHIQDVFNEYGVQIMSPHFVFQPSDPVLVPREGWRPAPAE</sequence>
<dbReference type="InterPro" id="IPR010920">
    <property type="entry name" value="LSM_dom_sf"/>
</dbReference>
<dbReference type="Gene3D" id="3.30.70.100">
    <property type="match status" value="1"/>
</dbReference>
<keyword evidence="5 7" id="KW-1133">Transmembrane helix</keyword>